<dbReference type="InterPro" id="IPR038352">
    <property type="entry name" value="Imelysin_sf"/>
</dbReference>
<evidence type="ECO:0000313" key="5">
    <source>
        <dbReference type="EMBL" id="SON54815.1"/>
    </source>
</evidence>
<feature type="domain" description="Imelysin-like" evidence="4">
    <location>
        <begin position="40"/>
        <end position="396"/>
    </location>
</feature>
<reference evidence="6" key="1">
    <citation type="submission" date="2017-09" db="EMBL/GenBank/DDBJ databases">
        <title>Genome sequence of Nannocystis excedens DSM 71.</title>
        <authorList>
            <person name="Blom J."/>
        </authorList>
    </citation>
    <scope>NUCLEOTIDE SEQUENCE [LARGE SCALE GENOMIC DNA]</scope>
    <source>
        <strain evidence="6">type strain: E19</strain>
    </source>
</reference>
<evidence type="ECO:0000256" key="1">
    <source>
        <dbReference type="ARBA" id="ARBA00004196"/>
    </source>
</evidence>
<dbReference type="KEGG" id="hdi:HDIA_1274"/>
<evidence type="ECO:0000256" key="3">
    <source>
        <dbReference type="SAM" id="SignalP"/>
    </source>
</evidence>
<dbReference type="CDD" id="cd14657">
    <property type="entry name" value="Imelysin_IrpA-like"/>
    <property type="match status" value="1"/>
</dbReference>
<dbReference type="GO" id="GO:0030313">
    <property type="term" value="C:cell envelope"/>
    <property type="evidence" value="ECO:0007669"/>
    <property type="project" value="UniProtKB-SubCell"/>
</dbReference>
<dbReference type="RefSeq" id="WP_099555403.1">
    <property type="nucleotide sequence ID" value="NZ_LT960614.1"/>
</dbReference>
<evidence type="ECO:0000256" key="2">
    <source>
        <dbReference type="ARBA" id="ARBA00022729"/>
    </source>
</evidence>
<gene>
    <name evidence="5" type="primary">irpA</name>
    <name evidence="5" type="ORF">HDIA_1274</name>
</gene>
<comment type="subcellular location">
    <subcellularLocation>
        <location evidence="1">Cell envelope</location>
    </subcellularLocation>
</comment>
<name>A0A2C9D5M4_9HYPH</name>
<dbReference type="AlphaFoldDB" id="A0A2C9D5M4"/>
<evidence type="ECO:0000313" key="6">
    <source>
        <dbReference type="Proteomes" id="UP000223606"/>
    </source>
</evidence>
<organism evidence="5 6">
    <name type="scientific">Hartmannibacter diazotrophicus</name>
    <dbReference type="NCBI Taxonomy" id="1482074"/>
    <lineage>
        <taxon>Bacteria</taxon>
        <taxon>Pseudomonadati</taxon>
        <taxon>Pseudomonadota</taxon>
        <taxon>Alphaproteobacteria</taxon>
        <taxon>Hyphomicrobiales</taxon>
        <taxon>Pleomorphomonadaceae</taxon>
        <taxon>Hartmannibacter</taxon>
    </lineage>
</organism>
<keyword evidence="6" id="KW-1185">Reference proteome</keyword>
<evidence type="ECO:0000259" key="4">
    <source>
        <dbReference type="Pfam" id="PF09375"/>
    </source>
</evidence>
<protein>
    <submittedName>
        <fullName evidence="5">Iron-regulated protein A</fullName>
    </submittedName>
</protein>
<dbReference type="Gene3D" id="1.20.1420.20">
    <property type="entry name" value="M75 peptidase, HXXE motif"/>
    <property type="match status" value="1"/>
</dbReference>
<dbReference type="Pfam" id="PF09375">
    <property type="entry name" value="Peptidase_M75"/>
    <property type="match status" value="1"/>
</dbReference>
<dbReference type="Proteomes" id="UP000223606">
    <property type="component" value="Chromosome 1"/>
</dbReference>
<dbReference type="OrthoDB" id="9764688at2"/>
<feature type="chain" id="PRO_5012835720" evidence="3">
    <location>
        <begin position="24"/>
        <end position="425"/>
    </location>
</feature>
<sequence>MMKKALWGTGLAVGAVMTGSAFAADAPTPEAIVDNYIAIARADYGDSLTTAEALDAAIKTFVATPTEENLGAAREAWKAARVPYQQTEAFRFGNAVVDDWEGRVNAWPLDEGLIDYVDAGYGSESDANSLYTLNVIAHSSIEIGGKTIDASKITPELISGTLQEAGEIESNVASGYHAIEFLLWGQDLNGTGPGAGNRPASDYDTANCTNGNCDRRIEYLTSASELLVSDLKEMVGDWQDGGAAYEALKAKSPEEGLATIFTGMGSLSYGELAGERMKLGLLLHDPEEEHDCFSDNTYNSHYYDIVGIRNVYFGTYTRVDGSKVEGPSLSALLEAKSPEVATELQRKLDATLAAATAMKARGETVEAYDQMIGEGNTEGNAVVQTVIDGLVDQTRSIERGVSALGLSEIAFEGSDSLDSPDSVFQ</sequence>
<dbReference type="InterPro" id="IPR018976">
    <property type="entry name" value="Imelysin-like"/>
</dbReference>
<feature type="signal peptide" evidence="3">
    <location>
        <begin position="1"/>
        <end position="23"/>
    </location>
</feature>
<dbReference type="EMBL" id="LT960614">
    <property type="protein sequence ID" value="SON54815.1"/>
    <property type="molecule type" value="Genomic_DNA"/>
</dbReference>
<proteinExistence type="predicted"/>
<keyword evidence="2 3" id="KW-0732">Signal</keyword>
<accession>A0A2C9D5M4</accession>